<dbReference type="InterPro" id="IPR011008">
    <property type="entry name" value="Dimeric_a/b-barrel"/>
</dbReference>
<feature type="domain" description="ABM" evidence="1">
    <location>
        <begin position="3"/>
        <end position="94"/>
    </location>
</feature>
<dbReference type="GO" id="GO:0004497">
    <property type="term" value="F:monooxygenase activity"/>
    <property type="evidence" value="ECO:0007669"/>
    <property type="project" value="UniProtKB-KW"/>
</dbReference>
<name>A0A1B8RMG5_9CLOT</name>
<dbReference type="RefSeq" id="WP_027098055.1">
    <property type="nucleotide sequence ID" value="NZ_CABJAZ010000005.1"/>
</dbReference>
<proteinExistence type="predicted"/>
<dbReference type="PROSITE" id="PS51725">
    <property type="entry name" value="ABM"/>
    <property type="match status" value="1"/>
</dbReference>
<evidence type="ECO:0000259" key="1">
    <source>
        <dbReference type="PROSITE" id="PS51725"/>
    </source>
</evidence>
<evidence type="ECO:0000313" key="2">
    <source>
        <dbReference type="EMBL" id="OBY10072.1"/>
    </source>
</evidence>
<keyword evidence="2" id="KW-0503">Monooxygenase</keyword>
<dbReference type="OrthoDB" id="123158at2"/>
<dbReference type="eggNOG" id="COG1359">
    <property type="taxonomic scope" value="Bacteria"/>
</dbReference>
<dbReference type="GeneID" id="42775885"/>
<reference evidence="2 3" key="1">
    <citation type="submission" date="2016-06" db="EMBL/GenBank/DDBJ databases">
        <authorList>
            <person name="Kjaerup R.B."/>
            <person name="Dalgaard T.S."/>
            <person name="Juul-Madsen H.R."/>
        </authorList>
    </citation>
    <scope>NUCLEOTIDE SEQUENCE [LARGE SCALE GENOMIC DNA]</scope>
    <source>
        <strain evidence="2 3">373-A1</strain>
    </source>
</reference>
<dbReference type="AlphaFoldDB" id="A0A1B8RMG5"/>
<accession>A0A1B8RMG5</accession>
<keyword evidence="3" id="KW-1185">Reference proteome</keyword>
<sequence>MAITVNIYYTGKNGNAKKFAEEMISSGVVNDIRTENGNIQYEYFFSMDDEETVLLIDSWKDQQSLDLHHDSPMMAKIIQLREKYDLHMKVKRYIDDEVGCDSKDKKFIRN</sequence>
<dbReference type="Pfam" id="PF03992">
    <property type="entry name" value="ABM"/>
    <property type="match status" value="1"/>
</dbReference>
<keyword evidence="2" id="KW-0560">Oxidoreductase</keyword>
<dbReference type="Gene3D" id="3.30.70.100">
    <property type="match status" value="1"/>
</dbReference>
<evidence type="ECO:0000313" key="3">
    <source>
        <dbReference type="Proteomes" id="UP000092714"/>
    </source>
</evidence>
<dbReference type="SUPFAM" id="SSF54909">
    <property type="entry name" value="Dimeric alpha+beta barrel"/>
    <property type="match status" value="1"/>
</dbReference>
<organism evidence="2 3">
    <name type="scientific">Clostridium paraputrificum</name>
    <dbReference type="NCBI Taxonomy" id="29363"/>
    <lineage>
        <taxon>Bacteria</taxon>
        <taxon>Bacillati</taxon>
        <taxon>Bacillota</taxon>
        <taxon>Clostridia</taxon>
        <taxon>Eubacteriales</taxon>
        <taxon>Clostridiaceae</taxon>
        <taxon>Clostridium</taxon>
    </lineage>
</organism>
<gene>
    <name evidence="2" type="ORF">CP373A1_13300</name>
</gene>
<dbReference type="InterPro" id="IPR007138">
    <property type="entry name" value="ABM_dom"/>
</dbReference>
<comment type="caution">
    <text evidence="2">The sequence shown here is derived from an EMBL/GenBank/DDBJ whole genome shotgun (WGS) entry which is preliminary data.</text>
</comment>
<dbReference type="EMBL" id="MAPZ01000025">
    <property type="protein sequence ID" value="OBY10072.1"/>
    <property type="molecule type" value="Genomic_DNA"/>
</dbReference>
<protein>
    <submittedName>
        <fullName evidence="2">Monooxygenase</fullName>
    </submittedName>
</protein>
<dbReference type="Proteomes" id="UP000092714">
    <property type="component" value="Unassembled WGS sequence"/>
</dbReference>